<evidence type="ECO:0000256" key="5">
    <source>
        <dbReference type="PIRSR" id="PIRSR000429-1"/>
    </source>
</evidence>
<keyword evidence="10" id="KW-1185">Reference proteome</keyword>
<evidence type="ECO:0000259" key="8">
    <source>
        <dbReference type="Pfam" id="PF02803"/>
    </source>
</evidence>
<dbReference type="InterPro" id="IPR020616">
    <property type="entry name" value="Thiolase_N"/>
</dbReference>
<name>A0A090KR18_STRRB</name>
<dbReference type="WormBase" id="SRAE_X000156800">
    <property type="protein sequence ID" value="SRP10105"/>
    <property type="gene ID" value="WBGene00267141"/>
</dbReference>
<evidence type="ECO:0000256" key="4">
    <source>
        <dbReference type="ARBA" id="ARBA00023315"/>
    </source>
</evidence>
<dbReference type="SUPFAM" id="SSF53901">
    <property type="entry name" value="Thiolase-like"/>
    <property type="match status" value="2"/>
</dbReference>
<dbReference type="InterPro" id="IPR020615">
    <property type="entry name" value="Thiolase_acyl_enz_int_AS"/>
</dbReference>
<proteinExistence type="inferred from homology"/>
<dbReference type="WBParaSite" id="SRAE_X000156800.1">
    <property type="protein sequence ID" value="SRAE_X000156800.1"/>
    <property type="gene ID" value="WBGene00267141"/>
</dbReference>
<feature type="active site" description="Proton acceptor" evidence="5">
    <location>
        <position position="382"/>
    </location>
</feature>
<comment type="similarity">
    <text evidence="2 6">Belongs to the thiolase-like superfamily. Thiolase family.</text>
</comment>
<dbReference type="NCBIfam" id="TIGR01930">
    <property type="entry name" value="AcCoA-C-Actrans"/>
    <property type="match status" value="1"/>
</dbReference>
<dbReference type="InterPro" id="IPR020617">
    <property type="entry name" value="Thiolase_C"/>
</dbReference>
<reference evidence="10" key="2">
    <citation type="submission" date="2014-09" db="EMBL/GenBank/DDBJ databases">
        <authorList>
            <person name="Martin A.A."/>
        </authorList>
    </citation>
    <scope>NUCLEOTIDE SEQUENCE</scope>
    <source>
        <strain evidence="10">ED321</strain>
    </source>
</reference>
<dbReference type="PANTHER" id="PTHR18919:SF107">
    <property type="entry name" value="ACETYL-COA ACETYLTRANSFERASE, CYTOSOLIC"/>
    <property type="match status" value="1"/>
</dbReference>
<dbReference type="InterPro" id="IPR002155">
    <property type="entry name" value="Thiolase"/>
</dbReference>
<reference evidence="11" key="3">
    <citation type="submission" date="2020-12" db="UniProtKB">
        <authorList>
            <consortium name="WormBaseParasite"/>
        </authorList>
    </citation>
    <scope>IDENTIFICATION</scope>
</reference>
<keyword evidence="4 6" id="KW-0012">Acyltransferase</keyword>
<dbReference type="Pfam" id="PF02803">
    <property type="entry name" value="Thiolase_C"/>
    <property type="match status" value="1"/>
</dbReference>
<dbReference type="CTD" id="36384635"/>
<dbReference type="GO" id="GO:0006635">
    <property type="term" value="P:fatty acid beta-oxidation"/>
    <property type="evidence" value="ECO:0007669"/>
    <property type="project" value="TreeGrafter"/>
</dbReference>
<dbReference type="GO" id="GO:0005739">
    <property type="term" value="C:mitochondrion"/>
    <property type="evidence" value="ECO:0007669"/>
    <property type="project" value="TreeGrafter"/>
</dbReference>
<feature type="domain" description="Thiolase C-terminal" evidence="8">
    <location>
        <begin position="274"/>
        <end position="395"/>
    </location>
</feature>
<dbReference type="InterPro" id="IPR020610">
    <property type="entry name" value="Thiolase_AS"/>
</dbReference>
<feature type="active site" description="Proton acceptor" evidence="5">
    <location>
        <position position="352"/>
    </location>
</feature>
<protein>
    <submittedName>
        <fullName evidence="9 11">3-ketoacyl-CoA thiolase, mitochondrial</fullName>
    </submittedName>
</protein>
<dbReference type="OMA" id="RWCASSM"/>
<dbReference type="PROSITE" id="PS00737">
    <property type="entry name" value="THIOLASE_2"/>
    <property type="match status" value="1"/>
</dbReference>
<evidence type="ECO:0000256" key="6">
    <source>
        <dbReference type="RuleBase" id="RU003557"/>
    </source>
</evidence>
<dbReference type="GeneID" id="36384635"/>
<evidence type="ECO:0000259" key="7">
    <source>
        <dbReference type="Pfam" id="PF00108"/>
    </source>
</evidence>
<dbReference type="InterPro" id="IPR020613">
    <property type="entry name" value="Thiolase_CS"/>
</dbReference>
<dbReference type="PIRSF" id="PIRSF000429">
    <property type="entry name" value="Ac-CoA_Ac_transf"/>
    <property type="match status" value="1"/>
</dbReference>
<gene>
    <name evidence="9 11 12" type="ORF">SRAE_X000156800</name>
</gene>
<evidence type="ECO:0000256" key="3">
    <source>
        <dbReference type="ARBA" id="ARBA00022679"/>
    </source>
</evidence>
<dbReference type="PANTHER" id="PTHR18919">
    <property type="entry name" value="ACETYL-COA C-ACYLTRANSFERASE"/>
    <property type="match status" value="1"/>
</dbReference>
<dbReference type="OrthoDB" id="5404651at2759"/>
<dbReference type="PROSITE" id="PS00099">
    <property type="entry name" value="THIOLASE_3"/>
    <property type="match status" value="1"/>
</dbReference>
<dbReference type="EMBL" id="LN609396">
    <property type="protein sequence ID" value="CEF59824.1"/>
    <property type="molecule type" value="Genomic_DNA"/>
</dbReference>
<dbReference type="CDD" id="cd00751">
    <property type="entry name" value="thiolase"/>
    <property type="match status" value="1"/>
</dbReference>
<sequence length="396" mass="41912">MSGLSKGIFIVGAKRTPFGTFGGSLKNFTATDLQVIANKAAIKNAAIKPEEIDHVVVGNVVQTSKDAIYLARHSALKVGIPVAVPAVTVNRLCGSGFQSVIDGCLQIIAGDSNVVLAGGTESMSQAPFVVRGTRFGTTLGKPNEFEDALWSGLTDTYINKPMALTAEKLGEMYKITRNEVDEYANKSQLRWSLANNSGIFKDEITPMTIKGKKGDVNFEVDEHPRITTIEKLLSLQPVFQKNGLVTAGNASGICDGAAACVIASDDAVNRLKLEPLVRISGWFVSGCDPSIMGIGPVPAINGLIKKTGVTLDKVDLIEINEAFAPQVLACQKELKIDGDKFNINGGAISIGHPLGASGTRILTHLAHQMKRKNVKYGIGSACIGGGQGIAVLLERV</sequence>
<dbReference type="PROSITE" id="PS00098">
    <property type="entry name" value="THIOLASE_1"/>
    <property type="match status" value="1"/>
</dbReference>
<evidence type="ECO:0000313" key="12">
    <source>
        <dbReference type="WormBase" id="SRAE_X000156800"/>
    </source>
</evidence>
<evidence type="ECO:0000256" key="1">
    <source>
        <dbReference type="ARBA" id="ARBA00005189"/>
    </source>
</evidence>
<accession>A0A090KR18</accession>
<reference evidence="9" key="1">
    <citation type="submission" date="2014-09" db="EMBL/GenBank/DDBJ databases">
        <authorList>
            <person name="Aslett A.Martin."/>
        </authorList>
    </citation>
    <scope>NUCLEOTIDE SEQUENCE</scope>
    <source>
        <strain evidence="9">ED321 Heterogonic</strain>
    </source>
</reference>
<dbReference type="FunFam" id="3.40.47.10:FF:000010">
    <property type="entry name" value="Acetyl-CoA acetyltransferase (Thiolase)"/>
    <property type="match status" value="1"/>
</dbReference>
<dbReference type="Pfam" id="PF00108">
    <property type="entry name" value="Thiolase_N"/>
    <property type="match status" value="1"/>
</dbReference>
<dbReference type="InterPro" id="IPR016039">
    <property type="entry name" value="Thiolase-like"/>
</dbReference>
<evidence type="ECO:0000313" key="10">
    <source>
        <dbReference type="Proteomes" id="UP000035682"/>
    </source>
</evidence>
<dbReference type="GO" id="GO:0003985">
    <property type="term" value="F:acetyl-CoA C-acetyltransferase activity"/>
    <property type="evidence" value="ECO:0007669"/>
    <property type="project" value="TreeGrafter"/>
</dbReference>
<organism evidence="9">
    <name type="scientific">Strongyloides ratti</name>
    <name type="common">Parasitic roundworm</name>
    <dbReference type="NCBI Taxonomy" id="34506"/>
    <lineage>
        <taxon>Eukaryota</taxon>
        <taxon>Metazoa</taxon>
        <taxon>Ecdysozoa</taxon>
        <taxon>Nematoda</taxon>
        <taxon>Chromadorea</taxon>
        <taxon>Rhabditida</taxon>
        <taxon>Tylenchina</taxon>
        <taxon>Panagrolaimomorpha</taxon>
        <taxon>Strongyloidoidea</taxon>
        <taxon>Strongyloididae</taxon>
        <taxon>Strongyloides</taxon>
    </lineage>
</organism>
<dbReference type="Gene3D" id="3.40.47.10">
    <property type="match status" value="2"/>
</dbReference>
<evidence type="ECO:0000256" key="2">
    <source>
        <dbReference type="ARBA" id="ARBA00010982"/>
    </source>
</evidence>
<evidence type="ECO:0000313" key="11">
    <source>
        <dbReference type="WBParaSite" id="SRAE_X000156800.1"/>
    </source>
</evidence>
<keyword evidence="3 6" id="KW-0808">Transferase</keyword>
<dbReference type="RefSeq" id="XP_024499035.1">
    <property type="nucleotide sequence ID" value="XM_024650440.1"/>
</dbReference>
<comment type="pathway">
    <text evidence="1">Lipid metabolism.</text>
</comment>
<evidence type="ECO:0000313" key="9">
    <source>
        <dbReference type="EMBL" id="CEF59824.1"/>
    </source>
</evidence>
<dbReference type="AlphaFoldDB" id="A0A090KR18"/>
<feature type="active site" description="Acyl-thioester intermediate" evidence="5">
    <location>
        <position position="93"/>
    </location>
</feature>
<feature type="domain" description="Thiolase N-terminal" evidence="7">
    <location>
        <begin position="8"/>
        <end position="265"/>
    </location>
</feature>
<dbReference type="Proteomes" id="UP000035682">
    <property type="component" value="Unplaced"/>
</dbReference>